<dbReference type="InterPro" id="IPR001870">
    <property type="entry name" value="B30.2/SPRY"/>
</dbReference>
<evidence type="ECO:0000256" key="2">
    <source>
        <dbReference type="ARBA" id="ARBA00007591"/>
    </source>
</evidence>
<evidence type="ECO:0000256" key="11">
    <source>
        <dbReference type="SAM" id="MobiDB-lite"/>
    </source>
</evidence>
<dbReference type="GO" id="GO:0005737">
    <property type="term" value="C:cytoplasm"/>
    <property type="evidence" value="ECO:0007669"/>
    <property type="project" value="UniProtKB-ARBA"/>
</dbReference>
<dbReference type="GO" id="GO:0050852">
    <property type="term" value="P:T cell receptor signaling pathway"/>
    <property type="evidence" value="ECO:0007669"/>
    <property type="project" value="TreeGrafter"/>
</dbReference>
<keyword evidence="6" id="KW-0863">Zinc-finger</keyword>
<evidence type="ECO:0000256" key="9">
    <source>
        <dbReference type="ARBA" id="ARBA00023136"/>
    </source>
</evidence>
<dbReference type="Gene3D" id="2.60.120.920">
    <property type="match status" value="1"/>
</dbReference>
<dbReference type="InterPro" id="IPR050504">
    <property type="entry name" value="IgSF_BTN/MOG"/>
</dbReference>
<dbReference type="PANTHER" id="PTHR24100:SF64">
    <property type="entry name" value="BUTYROPHILIN, SUBFAMILY 3, MEMBER A3-RELATED"/>
    <property type="match status" value="1"/>
</dbReference>
<evidence type="ECO:0000256" key="3">
    <source>
        <dbReference type="ARBA" id="ARBA00022692"/>
    </source>
</evidence>
<accession>A0A8C0JMF6</accession>
<dbReference type="PANTHER" id="PTHR24100">
    <property type="entry name" value="BUTYROPHILIN"/>
    <property type="match status" value="1"/>
</dbReference>
<dbReference type="PRINTS" id="PR01407">
    <property type="entry name" value="BUTYPHLNCDUF"/>
</dbReference>
<dbReference type="InterPro" id="IPR006574">
    <property type="entry name" value="PRY"/>
</dbReference>
<dbReference type="SMART" id="SM00409">
    <property type="entry name" value="IG"/>
    <property type="match status" value="1"/>
</dbReference>
<feature type="region of interest" description="Disordered" evidence="11">
    <location>
        <begin position="479"/>
        <end position="512"/>
    </location>
</feature>
<dbReference type="Pfam" id="PF07686">
    <property type="entry name" value="V-set"/>
    <property type="match status" value="1"/>
</dbReference>
<protein>
    <recommendedName>
        <fullName evidence="18">Butyrophilin subfamily 1 member A1-like</fullName>
    </recommendedName>
</protein>
<keyword evidence="7" id="KW-0862">Zinc</keyword>
<feature type="domain" description="Ig-like" evidence="15">
    <location>
        <begin position="14"/>
        <end position="135"/>
    </location>
</feature>
<evidence type="ECO:0000259" key="15">
    <source>
        <dbReference type="PROSITE" id="PS50835"/>
    </source>
</evidence>
<comment type="subcellular location">
    <subcellularLocation>
        <location evidence="1">Membrane</location>
        <topology evidence="1">Single-pass type I membrane protein</topology>
    </subcellularLocation>
</comment>
<reference evidence="16" key="2">
    <citation type="submission" date="2025-09" db="UniProtKB">
        <authorList>
            <consortium name="Ensembl"/>
        </authorList>
    </citation>
    <scope>IDENTIFICATION</scope>
</reference>
<dbReference type="InterPro" id="IPR043136">
    <property type="entry name" value="B30.2/SPRY_sf"/>
</dbReference>
<dbReference type="InterPro" id="IPR036179">
    <property type="entry name" value="Ig-like_dom_sf"/>
</dbReference>
<feature type="transmembrane region" description="Helical" evidence="12">
    <location>
        <begin position="235"/>
        <end position="253"/>
    </location>
</feature>
<dbReference type="SUPFAM" id="SSF49899">
    <property type="entry name" value="Concanavalin A-like lectins/glucanases"/>
    <property type="match status" value="1"/>
</dbReference>
<evidence type="ECO:0008006" key="18">
    <source>
        <dbReference type="Google" id="ProtNLM"/>
    </source>
</evidence>
<dbReference type="GO" id="GO:0009897">
    <property type="term" value="C:external side of plasma membrane"/>
    <property type="evidence" value="ECO:0007669"/>
    <property type="project" value="TreeGrafter"/>
</dbReference>
<reference evidence="16" key="1">
    <citation type="submission" date="2025-08" db="UniProtKB">
        <authorList>
            <consortium name="Ensembl"/>
        </authorList>
    </citation>
    <scope>IDENTIFICATION</scope>
</reference>
<keyword evidence="17" id="KW-1185">Reference proteome</keyword>
<dbReference type="FunFam" id="2.60.120.920:FF:000040">
    <property type="entry name" value="Ret finger protein-like 4A"/>
    <property type="match status" value="1"/>
</dbReference>
<dbReference type="Ensembl" id="ENSCAFT00020002097.1">
    <property type="protein sequence ID" value="ENSCAFP00020001796.1"/>
    <property type="gene ID" value="ENSCAFG00020001552.1"/>
</dbReference>
<dbReference type="GO" id="GO:0005102">
    <property type="term" value="F:signaling receptor binding"/>
    <property type="evidence" value="ECO:0007669"/>
    <property type="project" value="TreeGrafter"/>
</dbReference>
<dbReference type="InterPro" id="IPR003599">
    <property type="entry name" value="Ig_sub"/>
</dbReference>
<proteinExistence type="inferred from homology"/>
<dbReference type="AlphaFoldDB" id="A0A8C0JMF6"/>
<feature type="chain" id="PRO_5034794659" description="Butyrophilin subfamily 1 member A1-like" evidence="13">
    <location>
        <begin position="30"/>
        <end position="512"/>
    </location>
</feature>
<dbReference type="InterPro" id="IPR013106">
    <property type="entry name" value="Ig_V-set"/>
</dbReference>
<evidence type="ECO:0000256" key="7">
    <source>
        <dbReference type="ARBA" id="ARBA00022833"/>
    </source>
</evidence>
<dbReference type="Pfam" id="PF00622">
    <property type="entry name" value="SPRY"/>
    <property type="match status" value="1"/>
</dbReference>
<dbReference type="InterPro" id="IPR003877">
    <property type="entry name" value="SPRY_dom"/>
</dbReference>
<dbReference type="InterPro" id="IPR013783">
    <property type="entry name" value="Ig-like_fold"/>
</dbReference>
<dbReference type="SMART" id="SM00449">
    <property type="entry name" value="SPRY"/>
    <property type="match status" value="1"/>
</dbReference>
<evidence type="ECO:0000313" key="16">
    <source>
        <dbReference type="Ensembl" id="ENSCAFP00020001796.1"/>
    </source>
</evidence>
<dbReference type="GeneTree" id="ENSGT00940000162450"/>
<evidence type="ECO:0000313" key="17">
    <source>
        <dbReference type="Proteomes" id="UP000694391"/>
    </source>
</evidence>
<feature type="region of interest" description="Disordered" evidence="11">
    <location>
        <begin position="259"/>
        <end position="282"/>
    </location>
</feature>
<evidence type="ECO:0000256" key="13">
    <source>
        <dbReference type="SAM" id="SignalP"/>
    </source>
</evidence>
<dbReference type="GO" id="GO:0001817">
    <property type="term" value="P:regulation of cytokine production"/>
    <property type="evidence" value="ECO:0007669"/>
    <property type="project" value="TreeGrafter"/>
</dbReference>
<dbReference type="SMART" id="SM00589">
    <property type="entry name" value="PRY"/>
    <property type="match status" value="1"/>
</dbReference>
<keyword evidence="10" id="KW-0393">Immunoglobulin domain</keyword>
<dbReference type="InterPro" id="IPR053896">
    <property type="entry name" value="BTN3A2-like_Ig-C"/>
</dbReference>
<evidence type="ECO:0000256" key="12">
    <source>
        <dbReference type="SAM" id="Phobius"/>
    </source>
</evidence>
<keyword evidence="3 12" id="KW-0812">Transmembrane</keyword>
<dbReference type="InterPro" id="IPR007110">
    <property type="entry name" value="Ig-like_dom"/>
</dbReference>
<dbReference type="FunFam" id="2.60.40.10:FF:000208">
    <property type="entry name" value="Butyrophilin subfamily 1 member A1"/>
    <property type="match status" value="1"/>
</dbReference>
<evidence type="ECO:0000256" key="8">
    <source>
        <dbReference type="ARBA" id="ARBA00022989"/>
    </source>
</evidence>
<feature type="compositionally biased region" description="Basic and acidic residues" evidence="11">
    <location>
        <begin position="486"/>
        <end position="498"/>
    </location>
</feature>
<dbReference type="Proteomes" id="UP000694391">
    <property type="component" value="Unplaced"/>
</dbReference>
<evidence type="ECO:0000256" key="1">
    <source>
        <dbReference type="ARBA" id="ARBA00004479"/>
    </source>
</evidence>
<dbReference type="PROSITE" id="PS50835">
    <property type="entry name" value="IG_LIKE"/>
    <property type="match status" value="1"/>
</dbReference>
<dbReference type="InterPro" id="IPR003879">
    <property type="entry name" value="Butyrophylin_SPRY"/>
</dbReference>
<feature type="signal peptide" evidence="13">
    <location>
        <begin position="1"/>
        <end position="29"/>
    </location>
</feature>
<evidence type="ECO:0000256" key="10">
    <source>
        <dbReference type="ARBA" id="ARBA00023319"/>
    </source>
</evidence>
<sequence>MEDRCRHSLLSHLPSLLLLFQLPFEFVVIGPSDPIVAMLGGDVMLPCHLSPAMDMENMELRWFRSKFSEAAFIYQNQQEQREEQLAQYAGRTSLVKDFLTQGEAAMRIHKVQAFDNGLYTCLFRKGNFYEEANLELMVAGVGSAPQVRIQGPEEDGIRVMCMASGWFPKPQVQWRALSGEKFLMFSETLCCSGGEGQLLRNVTCSVLNPILGQEKVMAIFIPEPFFPQTSPWKPAFMVTLTVLTLLIFGAAYYTKREHTAKQQERQEREKLHRDKEEDQQTKEKVLKDRAWRKAQLYAVSVTLDPESAHPNLAVSDEKTSVTWKDTCEIGEESGVPSVLGCGAITSGCCFWEVEISKRSRGEWALGVCRGDVNREGWYKELPEKGFWAVGKYGKSLCACDRSGTQLSLRQFPHRIGIFLDLKEGEEGEVSFYNMTDGSHIFSFSLASSSGTLFPYFRLSSEDVFLTICSIVSGECEKAQAGGGAQGRREGHSPLRREWNLGTNPRTRDFALS</sequence>
<dbReference type="Pfam" id="PF22705">
    <property type="entry name" value="C2-set_3"/>
    <property type="match status" value="1"/>
</dbReference>
<feature type="domain" description="B30.2/SPRY" evidence="14">
    <location>
        <begin position="281"/>
        <end position="474"/>
    </location>
</feature>
<keyword evidence="5 13" id="KW-0732">Signal</keyword>
<dbReference type="Gene3D" id="2.60.40.10">
    <property type="entry name" value="Immunoglobulins"/>
    <property type="match status" value="2"/>
</dbReference>
<dbReference type="CDD" id="cd05713">
    <property type="entry name" value="IgV_MOG_like"/>
    <property type="match status" value="1"/>
</dbReference>
<evidence type="ECO:0000256" key="6">
    <source>
        <dbReference type="ARBA" id="ARBA00022771"/>
    </source>
</evidence>
<keyword evidence="8 12" id="KW-1133">Transmembrane helix</keyword>
<evidence type="ECO:0000259" key="14">
    <source>
        <dbReference type="PROSITE" id="PS50188"/>
    </source>
</evidence>
<keyword evidence="4" id="KW-0479">Metal-binding</keyword>
<evidence type="ECO:0000256" key="5">
    <source>
        <dbReference type="ARBA" id="ARBA00022729"/>
    </source>
</evidence>
<name>A0A8C0JMF6_CANLU</name>
<evidence type="ECO:0000256" key="4">
    <source>
        <dbReference type="ARBA" id="ARBA00022723"/>
    </source>
</evidence>
<dbReference type="SMART" id="SM00406">
    <property type="entry name" value="IGv"/>
    <property type="match status" value="1"/>
</dbReference>
<dbReference type="InterPro" id="IPR013320">
    <property type="entry name" value="ConA-like_dom_sf"/>
</dbReference>
<dbReference type="Pfam" id="PF13765">
    <property type="entry name" value="PRY"/>
    <property type="match status" value="1"/>
</dbReference>
<dbReference type="PROSITE" id="PS50188">
    <property type="entry name" value="B302_SPRY"/>
    <property type="match status" value="1"/>
</dbReference>
<comment type="similarity">
    <text evidence="2">Belongs to the immunoglobulin superfamily. BTN/MOG family.</text>
</comment>
<organism evidence="16 17">
    <name type="scientific">Canis lupus dingo</name>
    <name type="common">dingo</name>
    <dbReference type="NCBI Taxonomy" id="286419"/>
    <lineage>
        <taxon>Eukaryota</taxon>
        <taxon>Metazoa</taxon>
        <taxon>Chordata</taxon>
        <taxon>Craniata</taxon>
        <taxon>Vertebrata</taxon>
        <taxon>Euteleostomi</taxon>
        <taxon>Mammalia</taxon>
        <taxon>Eutheria</taxon>
        <taxon>Laurasiatheria</taxon>
        <taxon>Carnivora</taxon>
        <taxon>Caniformia</taxon>
        <taxon>Canidae</taxon>
        <taxon>Canis</taxon>
    </lineage>
</organism>
<dbReference type="SUPFAM" id="SSF48726">
    <property type="entry name" value="Immunoglobulin"/>
    <property type="match status" value="2"/>
</dbReference>
<keyword evidence="9 12" id="KW-0472">Membrane</keyword>
<dbReference type="GO" id="GO:0008270">
    <property type="term" value="F:zinc ion binding"/>
    <property type="evidence" value="ECO:0007669"/>
    <property type="project" value="UniProtKB-KW"/>
</dbReference>